<dbReference type="Proteomes" id="UP000594464">
    <property type="component" value="Chromosome"/>
</dbReference>
<dbReference type="Pfam" id="PF22725">
    <property type="entry name" value="GFO_IDH_MocA_C3"/>
    <property type="match status" value="1"/>
</dbReference>
<dbReference type="KEGG" id="nva:G3M78_01120"/>
<evidence type="ECO:0000259" key="2">
    <source>
        <dbReference type="Pfam" id="PF22725"/>
    </source>
</evidence>
<dbReference type="SUPFAM" id="SSF55347">
    <property type="entry name" value="Glyceraldehyde-3-phosphate dehydrogenase-like, C-terminal domain"/>
    <property type="match status" value="1"/>
</dbReference>
<sequence length="303" mass="34408">MKALIIGYGSIGSRHADILRDMGLEVSIVSSRKETFLGCYPNTREALDATSPDYVVIANKTHEHHSSLQELATLGFRGTVLIEKPLFHEVNAAPVNEFSAVHVGYNLRFHPLILRLKEILAGQQLVSAQIYAGQYLPLWRPERDYRQTYSSRRENGGGVLRDLSHELDYVNWLFGGWKSLTALGGRYSSIEIESDDAFSILMATERCPMVQIHLNYLDRASRRELLINLDQATVKIDLVKGTGQINSDEFQYDVPRNSTFRKLHQAVLDRDEDKLCSLEEGMEIIKMIDAIELSAQKQTWIIK</sequence>
<dbReference type="PANTHER" id="PTHR43249">
    <property type="entry name" value="UDP-N-ACETYL-2-AMINO-2-DEOXY-D-GLUCURONATE OXIDASE"/>
    <property type="match status" value="1"/>
</dbReference>
<evidence type="ECO:0000259" key="1">
    <source>
        <dbReference type="Pfam" id="PF01408"/>
    </source>
</evidence>
<dbReference type="InterPro" id="IPR036291">
    <property type="entry name" value="NAD(P)-bd_dom_sf"/>
</dbReference>
<dbReference type="InterPro" id="IPR055170">
    <property type="entry name" value="GFO_IDH_MocA-like_dom"/>
</dbReference>
<dbReference type="EMBL" id="CP048620">
    <property type="protein sequence ID" value="QPJ64078.1"/>
    <property type="molecule type" value="Genomic_DNA"/>
</dbReference>
<dbReference type="InterPro" id="IPR052515">
    <property type="entry name" value="Gfo/Idh/MocA_Oxidoreductase"/>
</dbReference>
<organism evidence="3 4">
    <name type="scientific">Candidatus Nitrohelix vancouverensis</name>
    <dbReference type="NCBI Taxonomy" id="2705534"/>
    <lineage>
        <taxon>Bacteria</taxon>
        <taxon>Pseudomonadati</taxon>
        <taxon>Nitrospinota/Tectimicrobiota group</taxon>
        <taxon>Nitrospinota</taxon>
        <taxon>Nitrospinia</taxon>
        <taxon>Nitrospinales</taxon>
        <taxon>Nitrospinaceae</taxon>
        <taxon>Candidatus Nitrohelix</taxon>
    </lineage>
</organism>
<dbReference type="AlphaFoldDB" id="A0A7T0C034"/>
<protein>
    <submittedName>
        <fullName evidence="3">Gfo/Idh/MocA family oxidoreductase</fullName>
    </submittedName>
</protein>
<feature type="domain" description="Gfo/Idh/MocA-like oxidoreductase N-terminal" evidence="1">
    <location>
        <begin position="2"/>
        <end position="92"/>
    </location>
</feature>
<dbReference type="GO" id="GO:0000166">
    <property type="term" value="F:nucleotide binding"/>
    <property type="evidence" value="ECO:0007669"/>
    <property type="project" value="InterPro"/>
</dbReference>
<gene>
    <name evidence="3" type="ORF">G3M78_01120</name>
</gene>
<accession>A0A7T0C034</accession>
<name>A0A7T0C034_9BACT</name>
<dbReference type="Gene3D" id="3.30.360.10">
    <property type="entry name" value="Dihydrodipicolinate Reductase, domain 2"/>
    <property type="match status" value="1"/>
</dbReference>
<evidence type="ECO:0000313" key="3">
    <source>
        <dbReference type="EMBL" id="QPJ64078.1"/>
    </source>
</evidence>
<feature type="domain" description="GFO/IDH/MocA-like oxidoreductase" evidence="2">
    <location>
        <begin position="117"/>
        <end position="231"/>
    </location>
</feature>
<dbReference type="InterPro" id="IPR000683">
    <property type="entry name" value="Gfo/Idh/MocA-like_OxRdtase_N"/>
</dbReference>
<dbReference type="SUPFAM" id="SSF51735">
    <property type="entry name" value="NAD(P)-binding Rossmann-fold domains"/>
    <property type="match status" value="1"/>
</dbReference>
<dbReference type="Gene3D" id="3.40.50.720">
    <property type="entry name" value="NAD(P)-binding Rossmann-like Domain"/>
    <property type="match status" value="1"/>
</dbReference>
<evidence type="ECO:0000313" key="4">
    <source>
        <dbReference type="Proteomes" id="UP000594464"/>
    </source>
</evidence>
<dbReference type="PANTHER" id="PTHR43249:SF1">
    <property type="entry name" value="D-GLUCOSIDE 3-DEHYDROGENASE"/>
    <property type="match status" value="1"/>
</dbReference>
<dbReference type="Pfam" id="PF01408">
    <property type="entry name" value="GFO_IDH_MocA"/>
    <property type="match status" value="1"/>
</dbReference>
<reference evidence="4" key="1">
    <citation type="submission" date="2020-02" db="EMBL/GenBank/DDBJ databases">
        <title>Genomic and physiological characterization of two novel Nitrospinaceae genera.</title>
        <authorList>
            <person name="Mueller A.J."/>
            <person name="Jung M.-Y."/>
            <person name="Strachan C.R."/>
            <person name="Herbold C.W."/>
            <person name="Kirkegaard R.H."/>
            <person name="Daims H."/>
        </authorList>
    </citation>
    <scope>NUCLEOTIDE SEQUENCE [LARGE SCALE GENOMIC DNA]</scope>
</reference>
<proteinExistence type="predicted"/>